<dbReference type="GO" id="GO:0061929">
    <property type="term" value="F:gamma-glutamylaminecyclotransferase activity"/>
    <property type="evidence" value="ECO:0007669"/>
    <property type="project" value="InterPro"/>
</dbReference>
<dbReference type="SUPFAM" id="SSF110857">
    <property type="entry name" value="Gamma-glutamyl cyclotransferase-like"/>
    <property type="match status" value="1"/>
</dbReference>
<name>A0A2S3R5R8_VIBVL</name>
<comment type="similarity">
    <text evidence="1 3">Belongs to the gamma-glutamylcyclotransferase family.</text>
</comment>
<protein>
    <recommendedName>
        <fullName evidence="3">Gamma-glutamylcyclotransferase family protein</fullName>
    </recommendedName>
</protein>
<evidence type="ECO:0000256" key="1">
    <source>
        <dbReference type="ARBA" id="ARBA00008861"/>
    </source>
</evidence>
<reference evidence="5 6" key="1">
    <citation type="journal article" date="2018" name="Front. Microbiol.">
        <title>Phylogeny of Vibrio vulnificus from the Analysis of the Core-Genome: Implications for Intra-Species Taxonomy.</title>
        <authorList>
            <person name="Roig F.J."/>
            <person name="Gonzalez-Candelas F."/>
            <person name="Sanjuan E."/>
            <person name="Fouz B."/>
            <person name="Feil E.J."/>
            <person name="Llorens C."/>
            <person name="Baker-Austin C."/>
            <person name="Oliver J.D."/>
            <person name="Danin-Poleg Y."/>
            <person name="Gibas C.J."/>
            <person name="Kashi Y."/>
            <person name="Gulig P.A."/>
            <person name="Morrison S.S."/>
            <person name="Amaro C."/>
        </authorList>
    </citation>
    <scope>NUCLEOTIDE SEQUENCE [LARGE SCALE GENOMIC DNA]</scope>
    <source>
        <strain evidence="5 6">CECT4608</strain>
    </source>
</reference>
<dbReference type="InterPro" id="IPR009288">
    <property type="entry name" value="AIG2-like_dom"/>
</dbReference>
<dbReference type="PANTHER" id="PTHR12510:SF4">
    <property type="entry name" value="GAMMA-GLUTAMYLAMINECYCLOTRANSFERASE"/>
    <property type="match status" value="1"/>
</dbReference>
<dbReference type="AlphaFoldDB" id="A0A2S3R5R8"/>
<feature type="domain" description="Gamma-glutamylcyclotransferase AIG2-like" evidence="4">
    <location>
        <begin position="14"/>
        <end position="121"/>
    </location>
</feature>
<gene>
    <name evidence="5" type="ORF">CRN52_06180</name>
</gene>
<feature type="active site" description="Proton acceptor" evidence="2">
    <location>
        <position position="82"/>
    </location>
</feature>
<dbReference type="Proteomes" id="UP000237466">
    <property type="component" value="Unassembled WGS sequence"/>
</dbReference>
<organism evidence="5 6">
    <name type="scientific">Vibrio vulnificus</name>
    <dbReference type="NCBI Taxonomy" id="672"/>
    <lineage>
        <taxon>Bacteria</taxon>
        <taxon>Pseudomonadati</taxon>
        <taxon>Pseudomonadota</taxon>
        <taxon>Gammaproteobacteria</taxon>
        <taxon>Vibrionales</taxon>
        <taxon>Vibrionaceae</taxon>
        <taxon>Vibrio</taxon>
    </lineage>
</organism>
<evidence type="ECO:0000313" key="6">
    <source>
        <dbReference type="Proteomes" id="UP000237466"/>
    </source>
</evidence>
<keyword evidence="5" id="KW-0808">Transferase</keyword>
<accession>A0A2S3R5R8</accession>
<evidence type="ECO:0000256" key="3">
    <source>
        <dbReference type="RuleBase" id="RU367036"/>
    </source>
</evidence>
<evidence type="ECO:0000259" key="4">
    <source>
        <dbReference type="Pfam" id="PF06094"/>
    </source>
</evidence>
<comment type="caution">
    <text evidence="5">The sequence shown here is derived from an EMBL/GenBank/DDBJ whole genome shotgun (WGS) entry which is preliminary data.</text>
</comment>
<proteinExistence type="inferred from homology"/>
<dbReference type="Pfam" id="PF06094">
    <property type="entry name" value="GGACT"/>
    <property type="match status" value="1"/>
</dbReference>
<dbReference type="InterPro" id="IPR036568">
    <property type="entry name" value="GGCT-like_sf"/>
</dbReference>
<dbReference type="GO" id="GO:0005829">
    <property type="term" value="C:cytosol"/>
    <property type="evidence" value="ECO:0007669"/>
    <property type="project" value="TreeGrafter"/>
</dbReference>
<dbReference type="InterPro" id="IPR039126">
    <property type="entry name" value="GGACT"/>
</dbReference>
<dbReference type="EMBL" id="PDGH01000054">
    <property type="protein sequence ID" value="POB49051.1"/>
    <property type="molecule type" value="Genomic_DNA"/>
</dbReference>
<dbReference type="FunFam" id="3.10.490.10:FF:000001">
    <property type="entry name" value="Gamma-glutamylcyclotransferase ytfP"/>
    <property type="match status" value="1"/>
</dbReference>
<dbReference type="GO" id="GO:0016740">
    <property type="term" value="F:transferase activity"/>
    <property type="evidence" value="ECO:0007669"/>
    <property type="project" value="UniProtKB-KW"/>
</dbReference>
<dbReference type="Gene3D" id="3.10.490.10">
    <property type="entry name" value="Gamma-glutamyl cyclotransferase-like"/>
    <property type="match status" value="1"/>
</dbReference>
<evidence type="ECO:0000313" key="5">
    <source>
        <dbReference type="EMBL" id="POB49051.1"/>
    </source>
</evidence>
<sequence length="124" mass="14150">MVSWRQGVVMQHLVFVYGTLRKGESNHHYLQHSEFLGGCQSGQEYRLYDLGDYPAVGEGNRAVSGEVYLIDDATLQALDKLEDVPVEYRRETIATPFGQAWIYLYQDSSKLVEEIASGDWCQRV</sequence>
<dbReference type="InterPro" id="IPR013024">
    <property type="entry name" value="GGCT-like"/>
</dbReference>
<dbReference type="PANTHER" id="PTHR12510">
    <property type="entry name" value="TROPONIN C-AKIN-1 PROTEIN"/>
    <property type="match status" value="1"/>
</dbReference>
<dbReference type="CDD" id="cd06661">
    <property type="entry name" value="GGCT_like"/>
    <property type="match status" value="1"/>
</dbReference>
<evidence type="ECO:0000256" key="2">
    <source>
        <dbReference type="PIRSR" id="PIRSR639126-1"/>
    </source>
</evidence>